<evidence type="ECO:0000259" key="11">
    <source>
        <dbReference type="SMART" id="SM01016"/>
    </source>
</evidence>
<dbReference type="Gene3D" id="3.30.1360.70">
    <property type="entry name" value="Arginyl tRNA synthetase N-terminal domain"/>
    <property type="match status" value="1"/>
</dbReference>
<comment type="caution">
    <text evidence="12">The sequence shown here is derived from an EMBL/GenBank/DDBJ whole genome shotgun (WGS) entry which is preliminary data.</text>
</comment>
<dbReference type="GO" id="GO:0004814">
    <property type="term" value="F:arginine-tRNA ligase activity"/>
    <property type="evidence" value="ECO:0007669"/>
    <property type="project" value="UniProtKB-EC"/>
</dbReference>
<dbReference type="SUPFAM" id="SSF47323">
    <property type="entry name" value="Anticodon-binding domain of a subclass of class I aminoacyl-tRNA synthetases"/>
    <property type="match status" value="1"/>
</dbReference>
<dbReference type="Pfam" id="PF03485">
    <property type="entry name" value="Arg_tRNA_synt_N"/>
    <property type="match status" value="1"/>
</dbReference>
<reference evidence="13" key="1">
    <citation type="journal article" date="2019" name="Int. J. Syst. Evol. Microbiol.">
        <title>The Global Catalogue of Microorganisms (GCM) 10K type strain sequencing project: providing services to taxonomists for standard genome sequencing and annotation.</title>
        <authorList>
            <consortium name="The Broad Institute Genomics Platform"/>
            <consortium name="The Broad Institute Genome Sequencing Center for Infectious Disease"/>
            <person name="Wu L."/>
            <person name="Ma J."/>
        </authorList>
    </citation>
    <scope>NUCLEOTIDE SEQUENCE [LARGE SCALE GENOMIC DNA]</scope>
    <source>
        <strain evidence="13">CCUG 53915</strain>
    </source>
</reference>
<dbReference type="Pfam" id="PF05746">
    <property type="entry name" value="DALR_1"/>
    <property type="match status" value="1"/>
</dbReference>
<dbReference type="InterPro" id="IPR014729">
    <property type="entry name" value="Rossmann-like_a/b/a_fold"/>
</dbReference>
<comment type="subcellular location">
    <subcellularLocation>
        <location evidence="8">Cytoplasm</location>
    </subcellularLocation>
</comment>
<dbReference type="SMART" id="SM01016">
    <property type="entry name" value="Arg_tRNA_synt_N"/>
    <property type="match status" value="1"/>
</dbReference>
<dbReference type="Proteomes" id="UP001597231">
    <property type="component" value="Unassembled WGS sequence"/>
</dbReference>
<dbReference type="EMBL" id="JBHTLT010000027">
    <property type="protein sequence ID" value="MFD1204538.1"/>
    <property type="molecule type" value="Genomic_DNA"/>
</dbReference>
<dbReference type="NCBIfam" id="TIGR00456">
    <property type="entry name" value="argS"/>
    <property type="match status" value="1"/>
</dbReference>
<dbReference type="SUPFAM" id="SSF55190">
    <property type="entry name" value="Arginyl-tRNA synthetase (ArgRS), N-terminal 'additional' domain"/>
    <property type="match status" value="1"/>
</dbReference>
<dbReference type="Gene3D" id="1.10.730.10">
    <property type="entry name" value="Isoleucyl-tRNA Synthetase, Domain 1"/>
    <property type="match status" value="1"/>
</dbReference>
<dbReference type="CDD" id="cd07956">
    <property type="entry name" value="Anticodon_Ia_Arg"/>
    <property type="match status" value="1"/>
</dbReference>
<dbReference type="Gene3D" id="3.40.50.620">
    <property type="entry name" value="HUPs"/>
    <property type="match status" value="1"/>
</dbReference>
<dbReference type="InterPro" id="IPR009080">
    <property type="entry name" value="tRNAsynth_Ia_anticodon-bd"/>
</dbReference>
<dbReference type="HAMAP" id="MF_00123">
    <property type="entry name" value="Arg_tRNA_synth"/>
    <property type="match status" value="1"/>
</dbReference>
<keyword evidence="8" id="KW-0963">Cytoplasm</keyword>
<evidence type="ECO:0000256" key="2">
    <source>
        <dbReference type="ARBA" id="ARBA00022598"/>
    </source>
</evidence>
<keyword evidence="2 8" id="KW-0436">Ligase</keyword>
<accession>A0ABW3TVL8</accession>
<evidence type="ECO:0000256" key="9">
    <source>
        <dbReference type="RuleBase" id="RU363038"/>
    </source>
</evidence>
<evidence type="ECO:0000313" key="13">
    <source>
        <dbReference type="Proteomes" id="UP001597231"/>
    </source>
</evidence>
<dbReference type="InterPro" id="IPR001278">
    <property type="entry name" value="Arg-tRNA-ligase"/>
</dbReference>
<dbReference type="PRINTS" id="PR01038">
    <property type="entry name" value="TRNASYNTHARG"/>
</dbReference>
<evidence type="ECO:0000256" key="7">
    <source>
        <dbReference type="ARBA" id="ARBA00049339"/>
    </source>
</evidence>
<dbReference type="InterPro" id="IPR036695">
    <property type="entry name" value="Arg-tRNA-synth_N_sf"/>
</dbReference>
<proteinExistence type="inferred from homology"/>
<evidence type="ECO:0000256" key="6">
    <source>
        <dbReference type="ARBA" id="ARBA00023146"/>
    </source>
</evidence>
<dbReference type="PANTHER" id="PTHR11956:SF5">
    <property type="entry name" value="ARGININE--TRNA LIGASE, CYTOPLASMIC"/>
    <property type="match status" value="1"/>
</dbReference>
<evidence type="ECO:0000256" key="1">
    <source>
        <dbReference type="ARBA" id="ARBA00005594"/>
    </source>
</evidence>
<keyword evidence="13" id="KW-1185">Reference proteome</keyword>
<sequence>MKNDILSALQAASPVTITEQMIERPSQAGLGDFALPTFPFAKELRTPPKLIAEQIANAINHPAIQRAEAVNGYVNLFLNRSSIAQNLLDTIGEQKASYGSLNEGNGANVPIDMSSPNIAKPFSMGHLRSTVIGNSIALLLEKIGYRPIKINHIGDWGTQFGKLLTAYRKWGNEVEVRQAPIKTLLQLYIRFHEEAEEDPTLNDEGRAAFKALEEGDEDALSLWEWFKTESLKEFQRIYDLLGVSFDSTNGEAYYNDKMEPVVEELSAKGLLVESDGALVVELSEGMPPSLIKKSDGATLYATRDLAAALERKKVYDFTKAIYVVGNEQSLHFTQLKQVLQKMGYDWANTIHHVSFGFILKDGKKMSTRKGKIVLLEEVLSEAISLAEHTIAEKNPTLFNKNEVAQAVGVGAIIFSDLKQHRKHDIEFNLSSMLQTEGETGPYIQYTHARANSILRKAGITGPFTVEQVNDYEWAIFKLLYAFPSVVKRAAEDLDPSIVAKYAIDLSQSFNSFYGNVHILSDLPLKNYRIALVQSVATVLQESLRLLGMKAPKEM</sequence>
<feature type="short sequence motif" description="'HIGH' region" evidence="8">
    <location>
        <begin position="116"/>
        <end position="126"/>
    </location>
</feature>
<evidence type="ECO:0000256" key="3">
    <source>
        <dbReference type="ARBA" id="ARBA00022741"/>
    </source>
</evidence>
<keyword evidence="4 8" id="KW-0067">ATP-binding</keyword>
<comment type="subunit">
    <text evidence="8">Monomer.</text>
</comment>
<evidence type="ECO:0000256" key="4">
    <source>
        <dbReference type="ARBA" id="ARBA00022840"/>
    </source>
</evidence>
<dbReference type="Pfam" id="PF00750">
    <property type="entry name" value="tRNA-synt_1d"/>
    <property type="match status" value="1"/>
</dbReference>
<keyword evidence="5 8" id="KW-0648">Protein biosynthesis</keyword>
<evidence type="ECO:0000313" key="12">
    <source>
        <dbReference type="EMBL" id="MFD1204538.1"/>
    </source>
</evidence>
<dbReference type="SUPFAM" id="SSF52374">
    <property type="entry name" value="Nucleotidylyl transferase"/>
    <property type="match status" value="1"/>
</dbReference>
<evidence type="ECO:0000259" key="10">
    <source>
        <dbReference type="SMART" id="SM00836"/>
    </source>
</evidence>
<dbReference type="PANTHER" id="PTHR11956">
    <property type="entry name" value="ARGINYL-TRNA SYNTHETASE"/>
    <property type="match status" value="1"/>
</dbReference>
<feature type="domain" description="DALR anticodon binding" evidence="10">
    <location>
        <begin position="443"/>
        <end position="554"/>
    </location>
</feature>
<dbReference type="InterPro" id="IPR005148">
    <property type="entry name" value="Arg-tRNA-synth_N"/>
</dbReference>
<evidence type="ECO:0000256" key="8">
    <source>
        <dbReference type="HAMAP-Rule" id="MF_00123"/>
    </source>
</evidence>
<dbReference type="SMART" id="SM00836">
    <property type="entry name" value="DALR_1"/>
    <property type="match status" value="1"/>
</dbReference>
<feature type="domain" description="Arginyl tRNA synthetase N-terminal" evidence="11">
    <location>
        <begin position="1"/>
        <end position="78"/>
    </location>
</feature>
<evidence type="ECO:0000256" key="5">
    <source>
        <dbReference type="ARBA" id="ARBA00022917"/>
    </source>
</evidence>
<gene>
    <name evidence="8 12" type="primary">argS</name>
    <name evidence="12" type="ORF">ACFQ38_05360</name>
</gene>
<dbReference type="RefSeq" id="WP_336823534.1">
    <property type="nucleotide sequence ID" value="NZ_JBHTLT010000027.1"/>
</dbReference>
<dbReference type="CDD" id="cd00671">
    <property type="entry name" value="ArgRS_core"/>
    <property type="match status" value="1"/>
</dbReference>
<organism evidence="12 13">
    <name type="scientific">Sporosarcina contaminans</name>
    <dbReference type="NCBI Taxonomy" id="633403"/>
    <lineage>
        <taxon>Bacteria</taxon>
        <taxon>Bacillati</taxon>
        <taxon>Bacillota</taxon>
        <taxon>Bacilli</taxon>
        <taxon>Bacillales</taxon>
        <taxon>Caryophanaceae</taxon>
        <taxon>Sporosarcina</taxon>
    </lineage>
</organism>
<comment type="similarity">
    <text evidence="1 8 9">Belongs to the class-I aminoacyl-tRNA synthetase family.</text>
</comment>
<protein>
    <recommendedName>
        <fullName evidence="8">Arginine--tRNA ligase</fullName>
        <ecNumber evidence="8">6.1.1.19</ecNumber>
    </recommendedName>
    <alternativeName>
        <fullName evidence="8">Arginyl-tRNA synthetase</fullName>
        <shortName evidence="8">ArgRS</shortName>
    </alternativeName>
</protein>
<dbReference type="InterPro" id="IPR008909">
    <property type="entry name" value="DALR_anticod-bd"/>
</dbReference>
<keyword evidence="6 8" id="KW-0030">Aminoacyl-tRNA synthetase</keyword>
<name>A0ABW3TVL8_9BACL</name>
<keyword evidence="3 8" id="KW-0547">Nucleotide-binding</keyword>
<dbReference type="EC" id="6.1.1.19" evidence="8"/>
<dbReference type="InterPro" id="IPR035684">
    <property type="entry name" value="ArgRS_core"/>
</dbReference>
<comment type="catalytic activity">
    <reaction evidence="7 8">
        <text>tRNA(Arg) + L-arginine + ATP = L-arginyl-tRNA(Arg) + AMP + diphosphate</text>
        <dbReference type="Rhea" id="RHEA:20301"/>
        <dbReference type="Rhea" id="RHEA-COMP:9658"/>
        <dbReference type="Rhea" id="RHEA-COMP:9673"/>
        <dbReference type="ChEBI" id="CHEBI:30616"/>
        <dbReference type="ChEBI" id="CHEBI:32682"/>
        <dbReference type="ChEBI" id="CHEBI:33019"/>
        <dbReference type="ChEBI" id="CHEBI:78442"/>
        <dbReference type="ChEBI" id="CHEBI:78513"/>
        <dbReference type="ChEBI" id="CHEBI:456215"/>
        <dbReference type="EC" id="6.1.1.19"/>
    </reaction>
</comment>